<dbReference type="Proteomes" id="UP000054359">
    <property type="component" value="Unassembled WGS sequence"/>
</dbReference>
<proteinExistence type="predicted"/>
<evidence type="ECO:0000256" key="1">
    <source>
        <dbReference type="SAM" id="SignalP"/>
    </source>
</evidence>
<dbReference type="AlphaFoldDB" id="A0A087SWI4"/>
<feature type="chain" id="PRO_5001829094" evidence="1">
    <location>
        <begin position="19"/>
        <end position="44"/>
    </location>
</feature>
<name>A0A087SWI4_STEMI</name>
<organism evidence="2 3">
    <name type="scientific">Stegodyphus mimosarum</name>
    <name type="common">African social velvet spider</name>
    <dbReference type="NCBI Taxonomy" id="407821"/>
    <lineage>
        <taxon>Eukaryota</taxon>
        <taxon>Metazoa</taxon>
        <taxon>Ecdysozoa</taxon>
        <taxon>Arthropoda</taxon>
        <taxon>Chelicerata</taxon>
        <taxon>Arachnida</taxon>
        <taxon>Araneae</taxon>
        <taxon>Araneomorphae</taxon>
        <taxon>Entelegynae</taxon>
        <taxon>Eresoidea</taxon>
        <taxon>Eresidae</taxon>
        <taxon>Stegodyphus</taxon>
    </lineage>
</organism>
<evidence type="ECO:0000313" key="3">
    <source>
        <dbReference type="Proteomes" id="UP000054359"/>
    </source>
</evidence>
<keyword evidence="3" id="KW-1185">Reference proteome</keyword>
<dbReference type="EMBL" id="KK112267">
    <property type="protein sequence ID" value="KFM57223.1"/>
    <property type="molecule type" value="Genomic_DNA"/>
</dbReference>
<feature type="signal peptide" evidence="1">
    <location>
        <begin position="1"/>
        <end position="18"/>
    </location>
</feature>
<keyword evidence="1" id="KW-0732">Signal</keyword>
<sequence length="44" mass="5115">MVLMLQSSLLVCIIPVSPYFSVRQFMLKCFALNLYKCRKKVESS</sequence>
<feature type="non-terminal residue" evidence="2">
    <location>
        <position position="44"/>
    </location>
</feature>
<accession>A0A087SWI4</accession>
<protein>
    <submittedName>
        <fullName evidence="2">Uncharacterized protein</fullName>
    </submittedName>
</protein>
<gene>
    <name evidence="2" type="ORF">X975_14245</name>
</gene>
<evidence type="ECO:0000313" key="2">
    <source>
        <dbReference type="EMBL" id="KFM57223.1"/>
    </source>
</evidence>
<reference evidence="2 3" key="1">
    <citation type="submission" date="2013-11" db="EMBL/GenBank/DDBJ databases">
        <title>Genome sequencing of Stegodyphus mimosarum.</title>
        <authorList>
            <person name="Bechsgaard J."/>
        </authorList>
    </citation>
    <scope>NUCLEOTIDE SEQUENCE [LARGE SCALE GENOMIC DNA]</scope>
</reference>